<sequence>MQQTRFLNTYTTSFFWLLLVLLVFGVGCATEPQYRDAPDWVLQRPAGDDRYEYFVGSALDPDGIQPQAEEAATYNMINEIIRFIGVEITAETSAIARSDLDSYQAELVEQVQQRGQAVVSGFQVIDSFVARHEGQVIVYLLGRYERSQLEAEQQRFRELFQEQLDAIDVPERRGHELYQQGRYGAALPFLLQAAAAAAASEVANADIRFDRNMVLARQIVENLVFEPTFDRVAGVVHEPVGEPIGVYVYYQRDGRREPVADLPIQVGYREMLNGRRLAIRTAQVRTDSAGLAQFRHPAPSFVGSERVTMSLDLSGSMEPLFRLGGRYRSLVRSLEDVILSARTAVALDVESRARNIPTAVLILDTDIAGSPIREQATGEGVREALLDAGFQVRSISMNPSVLLELSEAELLQAVRAGYGDEIERLVFGSAGIREFDEADGFIVNVSGSVQAVDIHSGTVLYTTSTSSRARAGSSGRAISSAFRNLGGGIGQDLVRSLP</sequence>
<dbReference type="RefSeq" id="WP_014456747.1">
    <property type="nucleotide sequence ID" value="NC_017098.1"/>
</dbReference>
<dbReference type="OrthoDB" id="366544at2"/>
<dbReference type="Proteomes" id="UP000007383">
    <property type="component" value="Chromosome"/>
</dbReference>
<dbReference type="PATRIC" id="fig|889378.3.peg.2714"/>
<dbReference type="AlphaFoldDB" id="H9UMM2"/>
<proteinExistence type="predicted"/>
<organism evidence="1 2">
    <name type="scientific">Spirochaeta africana (strain ATCC 700263 / DSM 8902 / Z-7692)</name>
    <dbReference type="NCBI Taxonomy" id="889378"/>
    <lineage>
        <taxon>Bacteria</taxon>
        <taxon>Pseudomonadati</taxon>
        <taxon>Spirochaetota</taxon>
        <taxon>Spirochaetia</taxon>
        <taxon>Spirochaetales</taxon>
        <taxon>Spirochaetaceae</taxon>
        <taxon>Spirochaeta</taxon>
    </lineage>
</organism>
<dbReference type="EMBL" id="CP003282">
    <property type="protein sequence ID" value="AFG38765.1"/>
    <property type="molecule type" value="Genomic_DNA"/>
</dbReference>
<evidence type="ECO:0000313" key="1">
    <source>
        <dbReference type="EMBL" id="AFG38765.1"/>
    </source>
</evidence>
<protein>
    <submittedName>
        <fullName evidence="1">Uncharacterized protein</fullName>
    </submittedName>
</protein>
<dbReference type="KEGG" id="sfc:Spiaf_2741"/>
<name>H9UMM2_SPIAZ</name>
<evidence type="ECO:0000313" key="2">
    <source>
        <dbReference type="Proteomes" id="UP000007383"/>
    </source>
</evidence>
<reference evidence="2" key="1">
    <citation type="journal article" date="2013" name="Stand. Genomic Sci.">
        <title>Complete genome sequence of the halophilic bacterium Spirochaeta africana type strain (Z-7692(T)) from the alkaline Lake Magadi in the East African Rift.</title>
        <authorList>
            <person name="Liolos K."/>
            <person name="Abt B."/>
            <person name="Scheuner C."/>
            <person name="Teshima H."/>
            <person name="Held B."/>
            <person name="Lapidus A."/>
            <person name="Nolan M."/>
            <person name="Lucas S."/>
            <person name="Deshpande S."/>
            <person name="Cheng J.F."/>
            <person name="Tapia R."/>
            <person name="Goodwin L.A."/>
            <person name="Pitluck S."/>
            <person name="Pagani I."/>
            <person name="Ivanova N."/>
            <person name="Mavromatis K."/>
            <person name="Mikhailova N."/>
            <person name="Huntemann M."/>
            <person name="Pati A."/>
            <person name="Chen A."/>
            <person name="Palaniappan K."/>
            <person name="Land M."/>
            <person name="Rohde M."/>
            <person name="Tindall B.J."/>
            <person name="Detter J.C."/>
            <person name="Goker M."/>
            <person name="Bristow J."/>
            <person name="Eisen J.A."/>
            <person name="Markowitz V."/>
            <person name="Hugenholtz P."/>
            <person name="Woyke T."/>
            <person name="Klenk H.P."/>
            <person name="Kyrpides N.C."/>
        </authorList>
    </citation>
    <scope>NUCLEOTIDE SEQUENCE</scope>
    <source>
        <strain evidence="2">ATCC 700263 / DSM 8902 / Z-7692</strain>
    </source>
</reference>
<gene>
    <name evidence="1" type="ordered locus">Spiaf_2741</name>
</gene>
<dbReference type="PROSITE" id="PS51257">
    <property type="entry name" value="PROKAR_LIPOPROTEIN"/>
    <property type="match status" value="1"/>
</dbReference>
<accession>H9UMM2</accession>
<keyword evidence="2" id="KW-1185">Reference proteome</keyword>
<dbReference type="STRING" id="889378.Spiaf_2741"/>
<dbReference type="HOGENOM" id="CLU_529897_0_0_12"/>